<keyword evidence="4" id="KW-1185">Reference proteome</keyword>
<dbReference type="InterPro" id="IPR041682">
    <property type="entry name" value="AAA_14"/>
</dbReference>
<dbReference type="Proteomes" id="UP000585272">
    <property type="component" value="Unassembled WGS sequence"/>
</dbReference>
<feature type="domain" description="AAA" evidence="1">
    <location>
        <begin position="32"/>
        <end position="140"/>
    </location>
</feature>
<evidence type="ECO:0000313" key="3">
    <source>
        <dbReference type="EMBL" id="MBB4661179.1"/>
    </source>
</evidence>
<name>A0A840I8E3_9ACTN</name>
<dbReference type="RefSeq" id="WP_343075512.1">
    <property type="nucleotide sequence ID" value="NZ_JACHNU010000001.1"/>
</dbReference>
<reference evidence="3 4" key="1">
    <citation type="submission" date="2020-08" db="EMBL/GenBank/DDBJ databases">
        <title>Genomic Encyclopedia of Archaeal and Bacterial Type Strains, Phase II (KMG-II): from individual species to whole genera.</title>
        <authorList>
            <person name="Goeker M."/>
        </authorList>
    </citation>
    <scope>NUCLEOTIDE SEQUENCE [LARGE SCALE GENOMIC DNA]</scope>
    <source>
        <strain evidence="3 4">DSM 23288</strain>
    </source>
</reference>
<feature type="domain" description="DUF4143" evidence="2">
    <location>
        <begin position="207"/>
        <end position="382"/>
    </location>
</feature>
<dbReference type="PANTHER" id="PTHR43566:SF2">
    <property type="entry name" value="DUF4143 DOMAIN-CONTAINING PROTEIN"/>
    <property type="match status" value="1"/>
</dbReference>
<dbReference type="InterPro" id="IPR027417">
    <property type="entry name" value="P-loop_NTPase"/>
</dbReference>
<dbReference type="SUPFAM" id="SSF52540">
    <property type="entry name" value="P-loop containing nucleoside triphosphate hydrolases"/>
    <property type="match status" value="1"/>
</dbReference>
<comment type="caution">
    <text evidence="3">The sequence shown here is derived from an EMBL/GenBank/DDBJ whole genome shotgun (WGS) entry which is preliminary data.</text>
</comment>
<protein>
    <recommendedName>
        <fullName evidence="5">ATP-binding protein</fullName>
    </recommendedName>
</protein>
<dbReference type="Pfam" id="PF13635">
    <property type="entry name" value="DUF4143"/>
    <property type="match status" value="1"/>
</dbReference>
<dbReference type="Pfam" id="PF13173">
    <property type="entry name" value="AAA_14"/>
    <property type="match status" value="1"/>
</dbReference>
<proteinExistence type="predicted"/>
<evidence type="ECO:0008006" key="5">
    <source>
        <dbReference type="Google" id="ProtNLM"/>
    </source>
</evidence>
<organism evidence="3 4">
    <name type="scientific">Conexibacter arvalis</name>
    <dbReference type="NCBI Taxonomy" id="912552"/>
    <lineage>
        <taxon>Bacteria</taxon>
        <taxon>Bacillati</taxon>
        <taxon>Actinomycetota</taxon>
        <taxon>Thermoleophilia</taxon>
        <taxon>Solirubrobacterales</taxon>
        <taxon>Conexibacteraceae</taxon>
        <taxon>Conexibacter</taxon>
    </lineage>
</organism>
<sequence>MRNGSSGGSSTDAYHPRVVDRELDELIAAVPALALEGAKGVGKTATAQRRAASVRELDDPALRAIAAGDSARLLVGPSPLLLDEWQYVPETWDLVRRAVDRGAAPGSFLLTGSTQPTDRGAHSGAGRIVSVRMRPLALAERGLQEPTVSLRRLLARERPAIEGSTEVRLAQYAEEIVRSGFPGLRGLSGRALRAQLDGYLLRIVDCDFPELGRAVRDPAALRRWMTAYAAASSTSASFEQIRDAATAGHGDKPAKTTTIPYRDVLERLWILDPVEAWQPTRNRLSRLSSPPKHQLADPALAARLLGVDADALLEGEGPRGPAPRDGVLLGRLFESLVALSLRTYAQAAEASVKHLRTIGGRREVDFIVERADGRVAAIEVKLARDVRDDDLRHLRWLAREIGPDLLDAVVVTTGPEAYRRADGIAVVPAALLGP</sequence>
<dbReference type="PANTHER" id="PTHR43566">
    <property type="entry name" value="CONSERVED PROTEIN"/>
    <property type="match status" value="1"/>
</dbReference>
<evidence type="ECO:0000259" key="2">
    <source>
        <dbReference type="Pfam" id="PF13635"/>
    </source>
</evidence>
<evidence type="ECO:0000259" key="1">
    <source>
        <dbReference type="Pfam" id="PF13173"/>
    </source>
</evidence>
<gene>
    <name evidence="3" type="ORF">BDZ31_000752</name>
</gene>
<dbReference type="InterPro" id="IPR025420">
    <property type="entry name" value="DUF4143"/>
</dbReference>
<dbReference type="AlphaFoldDB" id="A0A840I8E3"/>
<dbReference type="EMBL" id="JACHNU010000001">
    <property type="protein sequence ID" value="MBB4661179.1"/>
    <property type="molecule type" value="Genomic_DNA"/>
</dbReference>
<evidence type="ECO:0000313" key="4">
    <source>
        <dbReference type="Proteomes" id="UP000585272"/>
    </source>
</evidence>
<accession>A0A840I8E3</accession>